<dbReference type="PANTHER" id="PTHR10009:SF18">
    <property type="entry name" value="PROTEIN YELLOW-LIKE PROTEIN"/>
    <property type="match status" value="1"/>
</dbReference>
<dbReference type="AlphaFoldDB" id="A0AAE7TJ08"/>
<organism evidence="3 4">
    <name type="scientific">Bradyrhizobium arachidis</name>
    <dbReference type="NCBI Taxonomy" id="858423"/>
    <lineage>
        <taxon>Bacteria</taxon>
        <taxon>Pseudomonadati</taxon>
        <taxon>Pseudomonadota</taxon>
        <taxon>Alphaproteobacteria</taxon>
        <taxon>Hyphomicrobiales</taxon>
        <taxon>Nitrobacteraceae</taxon>
        <taxon>Bradyrhizobium</taxon>
    </lineage>
</organism>
<name>A0AAE7TJ08_9BRAD</name>
<dbReference type="PANTHER" id="PTHR10009">
    <property type="entry name" value="PROTEIN YELLOW-RELATED"/>
    <property type="match status" value="1"/>
</dbReference>
<dbReference type="InterPro" id="IPR011042">
    <property type="entry name" value="6-blade_b-propeller_TolB-like"/>
</dbReference>
<dbReference type="EMBL" id="CP030050">
    <property type="protein sequence ID" value="QOZ70523.1"/>
    <property type="molecule type" value="Genomic_DNA"/>
</dbReference>
<dbReference type="KEGG" id="barh:WN72_32620"/>
<dbReference type="Proteomes" id="UP000594015">
    <property type="component" value="Chromosome"/>
</dbReference>
<keyword evidence="2" id="KW-0964">Secreted</keyword>
<dbReference type="InterPro" id="IPR017996">
    <property type="entry name" value="MRJP/yellow-related"/>
</dbReference>
<dbReference type="SUPFAM" id="SSF101898">
    <property type="entry name" value="NHL repeat"/>
    <property type="match status" value="1"/>
</dbReference>
<dbReference type="Pfam" id="PF03022">
    <property type="entry name" value="MRJP"/>
    <property type="match status" value="1"/>
</dbReference>
<evidence type="ECO:0000256" key="1">
    <source>
        <dbReference type="ARBA" id="ARBA00004613"/>
    </source>
</evidence>
<protein>
    <recommendedName>
        <fullName evidence="5">Major royal jelly protein</fullName>
    </recommendedName>
</protein>
<evidence type="ECO:0000256" key="2">
    <source>
        <dbReference type="ARBA" id="ARBA00022525"/>
    </source>
</evidence>
<dbReference type="GO" id="GO:0005576">
    <property type="term" value="C:extracellular region"/>
    <property type="evidence" value="ECO:0007669"/>
    <property type="project" value="UniProtKB-SubCell"/>
</dbReference>
<proteinExistence type="predicted"/>
<evidence type="ECO:0000313" key="4">
    <source>
        <dbReference type="Proteomes" id="UP000594015"/>
    </source>
</evidence>
<accession>A0AAE7TJ08</accession>
<gene>
    <name evidence="3" type="ORF">WN72_32620</name>
</gene>
<dbReference type="Gene3D" id="2.120.10.30">
    <property type="entry name" value="TolB, C-terminal domain"/>
    <property type="match status" value="1"/>
</dbReference>
<comment type="subcellular location">
    <subcellularLocation>
        <location evidence="1">Secreted</location>
    </subcellularLocation>
</comment>
<sequence>MEVSAFKILRRQPAQDWSNARGNNLRKHRERTVRSVRRGIRLVTLLSAAIVTGAACAESGSGNAEVFARLPQSVGNIAFTPDNQLIFSHHPFFSPDIRVARLTSPTTFEPFPNAEWNTPRKGTDQYLDNVLGLRSDESGVVWIIDMGFRTQITPKLVGWNTRTNRLERIYYMPEPVTVKGSQPQDIVIDQKNRKFYVADENIGPGGDGSHAAIIVIDMDTGVARRVLDGDRSTVPENVPITVDGNDLTVPGKDGKPSLIKVGCDGITMDARSEWVYFAPLSGGSLYRIKAADLANEKLPAEELSARVERYSDKPNNGGLSIDYAGNIYLTAVETKSIGVVGTDRKFRTYLSDADMVWPDGITASPDGYMYVSASQVSAAAMFHGGKAENKTPYLIYRFKPIASGYISR</sequence>
<evidence type="ECO:0008006" key="5">
    <source>
        <dbReference type="Google" id="ProtNLM"/>
    </source>
</evidence>
<dbReference type="RefSeq" id="WP_092213327.1">
    <property type="nucleotide sequence ID" value="NZ_CP030050.1"/>
</dbReference>
<evidence type="ECO:0000313" key="3">
    <source>
        <dbReference type="EMBL" id="QOZ70523.1"/>
    </source>
</evidence>
<reference evidence="3 4" key="1">
    <citation type="submission" date="2018-06" db="EMBL/GenBank/DDBJ databases">
        <title>Comparative genomics of Bradyrhizobium nodulating Arachidis hypogaea.</title>
        <authorList>
            <person name="Li Y."/>
        </authorList>
    </citation>
    <scope>NUCLEOTIDE SEQUENCE [LARGE SCALE GENOMIC DNA]</scope>
    <source>
        <strain evidence="3 4">CCBAU 051107</strain>
    </source>
</reference>